<evidence type="ECO:0000313" key="3">
    <source>
        <dbReference type="Proteomes" id="UP000248066"/>
    </source>
</evidence>
<dbReference type="RefSeq" id="WP_110516531.1">
    <property type="nucleotide sequence ID" value="NZ_PDOF01000001.1"/>
</dbReference>
<dbReference type="Gene3D" id="3.30.9.10">
    <property type="entry name" value="D-Amino Acid Oxidase, subunit A, domain 2"/>
    <property type="match status" value="1"/>
</dbReference>
<dbReference type="Gene3D" id="3.50.50.60">
    <property type="entry name" value="FAD/NAD(P)-binding domain"/>
    <property type="match status" value="1"/>
</dbReference>
<dbReference type="InterPro" id="IPR006076">
    <property type="entry name" value="FAD-dep_OxRdtase"/>
</dbReference>
<dbReference type="Proteomes" id="UP000248066">
    <property type="component" value="Unassembled WGS sequence"/>
</dbReference>
<comment type="caution">
    <text evidence="2">The sequence shown here is derived from an EMBL/GenBank/DDBJ whole genome shotgun (WGS) entry which is preliminary data.</text>
</comment>
<dbReference type="AlphaFoldDB" id="A0A2W0H6G1"/>
<dbReference type="InterPro" id="IPR036188">
    <property type="entry name" value="FAD/NAD-bd_sf"/>
</dbReference>
<organism evidence="2 3">
    <name type="scientific">Alteribacter lacisalsi</name>
    <dbReference type="NCBI Taxonomy" id="2045244"/>
    <lineage>
        <taxon>Bacteria</taxon>
        <taxon>Bacillati</taxon>
        <taxon>Bacillota</taxon>
        <taxon>Bacilli</taxon>
        <taxon>Bacillales</taxon>
        <taxon>Bacillaceae</taxon>
        <taxon>Alteribacter</taxon>
    </lineage>
</organism>
<dbReference type="PANTHER" id="PTHR13847:SF201">
    <property type="entry name" value="PUTATIBE OXIDOREDUCTASE"/>
    <property type="match status" value="1"/>
</dbReference>
<dbReference type="PANTHER" id="PTHR13847">
    <property type="entry name" value="SARCOSINE DEHYDROGENASE-RELATED"/>
    <property type="match status" value="1"/>
</dbReference>
<sequence>MKLHTGSLYWPTTLKQFPSYPKLEEPAECDVLVIGGGMSGAIMAYRLSEYNVNTILVEQNTVASGSSSANTGLLQYANDKMLHSFTKKLGEETAVQFYKRCLKAIDDLEVTVRRLEYKCDFTRRKSLFYASSRSDVKKLRKEFETLRKHHFPVSLLEPHEIRSIFPFEKDLAILSDLDAEVNPFKLTTALVRQAHKNGVQVYENTEVLGHDFSGTQGGNHTFRTPKGVIEAKHVIYCTGYATAEFATIKKAVLNRTYAIVTHPVKDLSAWHDRALIWETKQPYLYMRTTPDNRIIAGGLDEPVSEPAEEPGVLREKGDELLELVRWHFPHISNLAIAHEWSAAFGESKDGLPFIGKHPKHKNVYFLLGYGGNGTVYSALGADIIKDLILYGFSHDSPYVELGR</sequence>
<feature type="domain" description="FAD dependent oxidoreductase" evidence="1">
    <location>
        <begin position="30"/>
        <end position="386"/>
    </location>
</feature>
<dbReference type="GO" id="GO:0005737">
    <property type="term" value="C:cytoplasm"/>
    <property type="evidence" value="ECO:0007669"/>
    <property type="project" value="TreeGrafter"/>
</dbReference>
<dbReference type="SUPFAM" id="SSF51905">
    <property type="entry name" value="FAD/NAD(P)-binding domain"/>
    <property type="match status" value="1"/>
</dbReference>
<evidence type="ECO:0000259" key="1">
    <source>
        <dbReference type="Pfam" id="PF01266"/>
    </source>
</evidence>
<protein>
    <recommendedName>
        <fullName evidence="1">FAD dependent oxidoreductase domain-containing protein</fullName>
    </recommendedName>
</protein>
<evidence type="ECO:0000313" key="2">
    <source>
        <dbReference type="EMBL" id="PYZ97444.1"/>
    </source>
</evidence>
<name>A0A2W0H6G1_9BACI</name>
<dbReference type="Pfam" id="PF01266">
    <property type="entry name" value="DAO"/>
    <property type="match status" value="1"/>
</dbReference>
<dbReference type="EMBL" id="PDOF01000001">
    <property type="protein sequence ID" value="PYZ97444.1"/>
    <property type="molecule type" value="Genomic_DNA"/>
</dbReference>
<gene>
    <name evidence="2" type="ORF">CR205_02265</name>
</gene>
<keyword evidence="3" id="KW-1185">Reference proteome</keyword>
<dbReference type="OrthoDB" id="571248at2"/>
<accession>A0A2W0H6G1</accession>
<reference evidence="2 3" key="1">
    <citation type="submission" date="2017-10" db="EMBL/GenBank/DDBJ databases">
        <title>Bacillus sp. nov., a halophilic bacterium isolated from a Yangshapao Lake.</title>
        <authorList>
            <person name="Wang H."/>
        </authorList>
    </citation>
    <scope>NUCLEOTIDE SEQUENCE [LARGE SCALE GENOMIC DNA]</scope>
    <source>
        <strain evidence="2 3">YSP-3</strain>
    </source>
</reference>
<proteinExistence type="predicted"/>